<feature type="domain" description="ATPase AAA-type core" evidence="1">
    <location>
        <begin position="583"/>
        <end position="660"/>
    </location>
</feature>
<dbReference type="Gene3D" id="3.40.50.300">
    <property type="entry name" value="P-loop containing nucleotide triphosphate hydrolases"/>
    <property type="match status" value="1"/>
</dbReference>
<comment type="caution">
    <text evidence="2">The sequence shown here is derived from an EMBL/GenBank/DDBJ whole genome shotgun (WGS) entry which is preliminary data.</text>
</comment>
<gene>
    <name evidence="2" type="ORF">H4C47_06445</name>
</gene>
<accession>A0A7W2QI17</accession>
<evidence type="ECO:0000259" key="1">
    <source>
        <dbReference type="Pfam" id="PF13304"/>
    </source>
</evidence>
<dbReference type="GO" id="GO:0005524">
    <property type="term" value="F:ATP binding"/>
    <property type="evidence" value="ECO:0007669"/>
    <property type="project" value="UniProtKB-KW"/>
</dbReference>
<name>A0A7W2QI17_PSEPU</name>
<dbReference type="PANTHER" id="PTHR43581:SF4">
    <property type="entry name" value="ATP_GTP PHOSPHATASE"/>
    <property type="match status" value="1"/>
</dbReference>
<keyword evidence="2" id="KW-0067">ATP-binding</keyword>
<dbReference type="AlphaFoldDB" id="A0A7W2QI17"/>
<evidence type="ECO:0000313" key="2">
    <source>
        <dbReference type="EMBL" id="MBA6115363.1"/>
    </source>
</evidence>
<dbReference type="Proteomes" id="UP000553948">
    <property type="component" value="Unassembled WGS sequence"/>
</dbReference>
<dbReference type="InterPro" id="IPR003959">
    <property type="entry name" value="ATPase_AAA_core"/>
</dbReference>
<dbReference type="PANTHER" id="PTHR43581">
    <property type="entry name" value="ATP/GTP PHOSPHATASE"/>
    <property type="match status" value="1"/>
</dbReference>
<dbReference type="InterPro" id="IPR027417">
    <property type="entry name" value="P-loop_NTPase"/>
</dbReference>
<dbReference type="CDD" id="cd00267">
    <property type="entry name" value="ABC_ATPase"/>
    <property type="match status" value="1"/>
</dbReference>
<organism evidence="2 3">
    <name type="scientific">Pseudomonas putida</name>
    <name type="common">Arthrobacter siderocapsulatus</name>
    <dbReference type="NCBI Taxonomy" id="303"/>
    <lineage>
        <taxon>Bacteria</taxon>
        <taxon>Pseudomonadati</taxon>
        <taxon>Pseudomonadota</taxon>
        <taxon>Gammaproteobacteria</taxon>
        <taxon>Pseudomonadales</taxon>
        <taxon>Pseudomonadaceae</taxon>
        <taxon>Pseudomonas</taxon>
    </lineage>
</organism>
<dbReference type="RefSeq" id="WP_176514065.1">
    <property type="nucleotide sequence ID" value="NZ_CP060529.1"/>
</dbReference>
<dbReference type="Pfam" id="PF13304">
    <property type="entry name" value="AAA_21"/>
    <property type="match status" value="1"/>
</dbReference>
<protein>
    <submittedName>
        <fullName evidence="2">ATP-binding protein</fullName>
    </submittedName>
</protein>
<dbReference type="GO" id="GO:0016887">
    <property type="term" value="F:ATP hydrolysis activity"/>
    <property type="evidence" value="ECO:0007669"/>
    <property type="project" value="InterPro"/>
</dbReference>
<keyword evidence="2" id="KW-0547">Nucleotide-binding</keyword>
<dbReference type="EMBL" id="JACGDG010000004">
    <property type="protein sequence ID" value="MBA6115363.1"/>
    <property type="molecule type" value="Genomic_DNA"/>
</dbReference>
<dbReference type="InterPro" id="IPR051396">
    <property type="entry name" value="Bact_Antivir_Def_Nuclease"/>
</dbReference>
<proteinExistence type="predicted"/>
<evidence type="ECO:0000313" key="3">
    <source>
        <dbReference type="Proteomes" id="UP000553948"/>
    </source>
</evidence>
<dbReference type="SUPFAM" id="SSF52540">
    <property type="entry name" value="P-loop containing nucleoside triphosphate hydrolases"/>
    <property type="match status" value="1"/>
</dbReference>
<sequence length="786" mass="86964">MQDELKVDAAHFWERSLVLMDRFESQTDLGYVLFHAIAPYCELAITHDLGLWGFREIPEPGNALKNGFYRQHVWRALRAADYSEDDFNRIEALLKEHLDATLEHIANDRSFQDRRARRPIFEFVFEKIVALQQVVHPQHCLISTQLSKALLSAFELADEYFPYTGDFQIAALHARGYTSGKLSTFHTAPHHGLLRLRLLAYKINLETASTFPSEHFGIAKRFLLVDQGGRTAQQLKKQNIAPLPEIIEHILVPPAWFYPLSMVVLHNPLPITVSRRLIASQQIRAVIDFETLSPTGRTKTATAVILGRSPLLADEKVLFIDVTKLTRWNNAAVLTTAAELAGNILALGLNRGKPNPLSGEHRYATLLNNFFLSNFSEGYQDVSGICERLSPDKLSYKANVIRAANYLTQVNESQIPVGLDATPLLAGLPPDTGDRACLYVIGNNGVGKSFLLRNLVVSLSERCVSTFGIAFGLTDRFGYAATHKPAAFQYLGTGCPRSTNALKHHCTSLAGMMCLLYRSASRTAAFQSASSALGLSGRYYVMPWRMTSADIENDRGLSDINRIDNLMSDFDLHPDYKLGVVGDSGGGAITPFDELSSGEQQLLSLIIKITANATPGSVVLIDEPEISLHVTWQQALPALLDSLSRSLECSFVVATHSPVITANAFHPYDHCYAAKHGKLHPITTTQRRSVESALFDGFDTYTPNNRQIHERCAAIVSSVIRSMNQSGIIDASSIKAFDEELQQMRATVEGKGNNSASPHYEDDLALILKARMAIEELRTGLQGQST</sequence>
<reference evidence="2 3" key="1">
    <citation type="submission" date="2020-07" db="EMBL/GenBank/DDBJ databases">
        <title>Diversity of carbapenemase encoding genes among Pseudomonas putida group clinical isolates in a tertiary Brazilian hospital.</title>
        <authorList>
            <person name="Alberto-Lei F."/>
            <person name="Nodari C.S."/>
            <person name="Streling A.P."/>
            <person name="Paulino J.T."/>
            <person name="Bessa-Neto F.O."/>
            <person name="Cayo R."/>
            <person name="Gales A.C."/>
        </authorList>
    </citation>
    <scope>NUCLEOTIDE SEQUENCE [LARGE SCALE GENOMIC DNA]</scope>
    <source>
        <strain evidence="2 3">12464</strain>
    </source>
</reference>